<organism evidence="2 3">
    <name type="scientific">Fictibacillus enclensis</name>
    <dbReference type="NCBI Taxonomy" id="1017270"/>
    <lineage>
        <taxon>Bacteria</taxon>
        <taxon>Bacillati</taxon>
        <taxon>Bacillota</taxon>
        <taxon>Bacilli</taxon>
        <taxon>Bacillales</taxon>
        <taxon>Fictibacillaceae</taxon>
        <taxon>Fictibacillus</taxon>
    </lineage>
</organism>
<dbReference type="OrthoDB" id="2970389at2"/>
<proteinExistence type="predicted"/>
<evidence type="ECO:0000313" key="2">
    <source>
        <dbReference type="EMBL" id="KSU84672.1"/>
    </source>
</evidence>
<protein>
    <recommendedName>
        <fullName evidence="4">DUF4025 domain-containing protein</fullName>
    </recommendedName>
</protein>
<dbReference type="AlphaFoldDB" id="A0A0V8JDF0"/>
<comment type="caution">
    <text evidence="2">The sequence shown here is derived from an EMBL/GenBank/DDBJ whole genome shotgun (WGS) entry which is preliminary data.</text>
</comment>
<dbReference type="Proteomes" id="UP000054099">
    <property type="component" value="Unassembled WGS sequence"/>
</dbReference>
<evidence type="ECO:0000256" key="1">
    <source>
        <dbReference type="SAM" id="MobiDB-lite"/>
    </source>
</evidence>
<dbReference type="RefSeq" id="WP_061968577.1">
    <property type="nucleotide sequence ID" value="NZ_FMAV01000001.1"/>
</dbReference>
<keyword evidence="3" id="KW-1185">Reference proteome</keyword>
<evidence type="ECO:0008006" key="4">
    <source>
        <dbReference type="Google" id="ProtNLM"/>
    </source>
</evidence>
<gene>
    <name evidence="2" type="ORF">AS030_03815</name>
</gene>
<reference evidence="2 3" key="1">
    <citation type="journal article" date="2014" name="Antonie Van Leeuwenhoek">
        <title>Fictibacillus enclensis sp. nov., isolated from marine sediment.</title>
        <authorList>
            <person name="Dastager S.G."/>
            <person name="Mawlankar R."/>
            <person name="Srinivasan K."/>
            <person name="Tang S.K."/>
            <person name="Lee J.C."/>
            <person name="Ramana V.V."/>
            <person name="Shouche Y.S."/>
        </authorList>
    </citation>
    <scope>NUCLEOTIDE SEQUENCE [LARGE SCALE GENOMIC DNA]</scope>
    <source>
        <strain evidence="2 3">NIO-1003</strain>
    </source>
</reference>
<dbReference type="EMBL" id="LNQN01000001">
    <property type="protein sequence ID" value="KSU84672.1"/>
    <property type="molecule type" value="Genomic_DNA"/>
</dbReference>
<evidence type="ECO:0000313" key="3">
    <source>
        <dbReference type="Proteomes" id="UP000054099"/>
    </source>
</evidence>
<feature type="region of interest" description="Disordered" evidence="1">
    <location>
        <begin position="1"/>
        <end position="20"/>
    </location>
</feature>
<accession>A0A0V8JDF0</accession>
<name>A0A0V8JDF0_9BACL</name>
<sequence>MKKKPTVTENMLSNAPKEEEMTIAAGRSADHPLGSEDYIAGDSVNEHKNLERVNLYLDEGEISQQNNNL</sequence>